<evidence type="ECO:0000313" key="2">
    <source>
        <dbReference type="Proteomes" id="UP000053257"/>
    </source>
</evidence>
<dbReference type="EMBL" id="KN840810">
    <property type="protein sequence ID" value="KIP01356.1"/>
    <property type="molecule type" value="Genomic_DNA"/>
</dbReference>
<dbReference type="Proteomes" id="UP000053257">
    <property type="component" value="Unassembled WGS sequence"/>
</dbReference>
<accession>A0A0C3RPF7</accession>
<dbReference type="HOGENOM" id="CLU_1031005_0_0_1"/>
<gene>
    <name evidence="1" type="ORF">PHLGIDRAFT_362312</name>
</gene>
<protein>
    <submittedName>
        <fullName evidence="1">Uncharacterized protein</fullName>
    </submittedName>
</protein>
<name>A0A0C3RPF7_PHLG1</name>
<keyword evidence="2" id="KW-1185">Reference proteome</keyword>
<evidence type="ECO:0000313" key="1">
    <source>
        <dbReference type="EMBL" id="KIP01356.1"/>
    </source>
</evidence>
<sequence>MSNSRPSNRRYFPPYRRRASRRVASIGVARVRHLVAYFWERSWRITARSLLGSLHWEMLAGPLYVHTQCGVASASRLVDSRQHELRCSVQRSISKSRSITPSTLYANASSLLCVSNIRLGTSWGNCRARRAAHCYRMALRRDQWSGSTWRTRLDASSDLVPIGCTSDERKHSLSMYASPGVVSVRRRCHVEGTPKSRLDHGFQKLSNPPFGFTSVCYLSPPVSVFGISPLLHRSLSTTVRSATAIDSPLDSYNVVFHQRAPLSKPSVSSL</sequence>
<dbReference type="AlphaFoldDB" id="A0A0C3RPF7"/>
<organism evidence="1 2">
    <name type="scientific">Phlebiopsis gigantea (strain 11061_1 CR5-6)</name>
    <name type="common">White-rot fungus</name>
    <name type="synonym">Peniophora gigantea</name>
    <dbReference type="NCBI Taxonomy" id="745531"/>
    <lineage>
        <taxon>Eukaryota</taxon>
        <taxon>Fungi</taxon>
        <taxon>Dikarya</taxon>
        <taxon>Basidiomycota</taxon>
        <taxon>Agaricomycotina</taxon>
        <taxon>Agaricomycetes</taxon>
        <taxon>Polyporales</taxon>
        <taxon>Phanerochaetaceae</taxon>
        <taxon>Phlebiopsis</taxon>
    </lineage>
</organism>
<reference evidence="1 2" key="1">
    <citation type="journal article" date="2014" name="PLoS Genet.">
        <title>Analysis of the Phlebiopsis gigantea genome, transcriptome and secretome provides insight into its pioneer colonization strategies of wood.</title>
        <authorList>
            <person name="Hori C."/>
            <person name="Ishida T."/>
            <person name="Igarashi K."/>
            <person name="Samejima M."/>
            <person name="Suzuki H."/>
            <person name="Master E."/>
            <person name="Ferreira P."/>
            <person name="Ruiz-Duenas F.J."/>
            <person name="Held B."/>
            <person name="Canessa P."/>
            <person name="Larrondo L.F."/>
            <person name="Schmoll M."/>
            <person name="Druzhinina I.S."/>
            <person name="Kubicek C.P."/>
            <person name="Gaskell J.A."/>
            <person name="Kersten P."/>
            <person name="St John F."/>
            <person name="Glasner J."/>
            <person name="Sabat G."/>
            <person name="Splinter BonDurant S."/>
            <person name="Syed K."/>
            <person name="Yadav J."/>
            <person name="Mgbeahuruike A.C."/>
            <person name="Kovalchuk A."/>
            <person name="Asiegbu F.O."/>
            <person name="Lackner G."/>
            <person name="Hoffmeister D."/>
            <person name="Rencoret J."/>
            <person name="Gutierrez A."/>
            <person name="Sun H."/>
            <person name="Lindquist E."/>
            <person name="Barry K."/>
            <person name="Riley R."/>
            <person name="Grigoriev I.V."/>
            <person name="Henrissat B."/>
            <person name="Kues U."/>
            <person name="Berka R.M."/>
            <person name="Martinez A.T."/>
            <person name="Covert S.F."/>
            <person name="Blanchette R.A."/>
            <person name="Cullen D."/>
        </authorList>
    </citation>
    <scope>NUCLEOTIDE SEQUENCE [LARGE SCALE GENOMIC DNA]</scope>
    <source>
        <strain evidence="1 2">11061_1 CR5-6</strain>
    </source>
</reference>
<proteinExistence type="predicted"/>